<dbReference type="RefSeq" id="WP_007237948.1">
    <property type="nucleotide sequence ID" value="NZ_BAFB01000077.1"/>
</dbReference>
<dbReference type="GO" id="GO:0016627">
    <property type="term" value="F:oxidoreductase activity, acting on the CH-CH group of donors"/>
    <property type="evidence" value="ECO:0007669"/>
    <property type="project" value="InterPro"/>
</dbReference>
<proteinExistence type="predicted"/>
<evidence type="ECO:0008006" key="3">
    <source>
        <dbReference type="Google" id="ProtNLM"/>
    </source>
</evidence>
<dbReference type="Gene3D" id="2.40.110.10">
    <property type="entry name" value="Butyryl-CoA Dehydrogenase, subunit A, domain 2"/>
    <property type="match status" value="1"/>
</dbReference>
<accession>H5TJP6</accession>
<organism evidence="1 2">
    <name type="scientific">Gordonia otitidis (strain DSM 44809 / CCUG 52243 / JCM 12355 / NBRC 100426 / IFM 10032)</name>
    <dbReference type="NCBI Taxonomy" id="1108044"/>
    <lineage>
        <taxon>Bacteria</taxon>
        <taxon>Bacillati</taxon>
        <taxon>Actinomycetota</taxon>
        <taxon>Actinomycetes</taxon>
        <taxon>Mycobacteriales</taxon>
        <taxon>Gordoniaceae</taxon>
        <taxon>Gordonia</taxon>
    </lineage>
</organism>
<protein>
    <recommendedName>
        <fullName evidence="3">Acyl-CoA dehydrogenase</fullName>
    </recommendedName>
</protein>
<dbReference type="EMBL" id="BAFB01000077">
    <property type="protein sequence ID" value="GAB33704.1"/>
    <property type="molecule type" value="Genomic_DNA"/>
</dbReference>
<gene>
    <name evidence="1" type="ORF">GOOTI_077_00250</name>
</gene>
<keyword evidence="2" id="KW-1185">Reference proteome</keyword>
<dbReference type="InterPro" id="IPR009100">
    <property type="entry name" value="AcylCoA_DH/oxidase_NM_dom_sf"/>
</dbReference>
<reference evidence="1" key="1">
    <citation type="submission" date="2012-02" db="EMBL/GenBank/DDBJ databases">
        <title>Whole genome shotgun sequence of Gordonia otitidis NBRC 100426.</title>
        <authorList>
            <person name="Yoshida I."/>
            <person name="Hosoyama A."/>
            <person name="Tsuchikane K."/>
            <person name="Katsumata H."/>
            <person name="Yamazaki S."/>
            <person name="Fujita N."/>
        </authorList>
    </citation>
    <scope>NUCLEOTIDE SEQUENCE [LARGE SCALE GENOMIC DNA]</scope>
    <source>
        <strain evidence="1">NBRC 100426</strain>
    </source>
</reference>
<dbReference type="SUPFAM" id="SSF56645">
    <property type="entry name" value="Acyl-CoA dehydrogenase NM domain-like"/>
    <property type="match status" value="1"/>
</dbReference>
<sequence>MTGTAAQRARSILDSAPAAPYPGGGATGARWQTLRDLCHVDIAVGRLVEAHLDADAILHELAGCGTAPEQFWGVWAAEPPHPRVTAVSGADGGWTLSGAKPWCSGVVSCTHALITADVDAGSARRLFAVALDAAGVRRELTDWTNTGMDRTETGTVILDNVAAEPIGAPGAYLDRSGFWHGGIGVAACWAGGAHKVADVLYAAVADTTRAPSDILLMHLGAVEAHLASAVALLDDTARAVDGAPHDAELARRRALIVRWSVEQVAGAVIDRVNRALGPGPLVHDAEHAQAVADLQVYVRQSHADSDLVALGKAVSASTQTAFR</sequence>
<evidence type="ECO:0000313" key="2">
    <source>
        <dbReference type="Proteomes" id="UP000005038"/>
    </source>
</evidence>
<dbReference type="InterPro" id="IPR046373">
    <property type="entry name" value="Acyl-CoA_Oxase/DH_mid-dom_sf"/>
</dbReference>
<dbReference type="STRING" id="1108044.GOOTI_077_00250"/>
<name>H5TJP6_GORO1</name>
<dbReference type="Proteomes" id="UP000005038">
    <property type="component" value="Unassembled WGS sequence"/>
</dbReference>
<comment type="caution">
    <text evidence="1">The sequence shown here is derived from an EMBL/GenBank/DDBJ whole genome shotgun (WGS) entry which is preliminary data.</text>
</comment>
<dbReference type="AlphaFoldDB" id="H5TJP6"/>
<dbReference type="OrthoDB" id="107064at2"/>
<evidence type="ECO:0000313" key="1">
    <source>
        <dbReference type="EMBL" id="GAB33704.1"/>
    </source>
</evidence>